<accession>A0A371DAH9</accession>
<protein>
    <submittedName>
        <fullName evidence="2">Uncharacterized protein</fullName>
    </submittedName>
</protein>
<evidence type="ECO:0000313" key="2">
    <source>
        <dbReference type="EMBL" id="RDX49537.1"/>
    </source>
</evidence>
<reference evidence="2 3" key="1">
    <citation type="journal article" date="2018" name="Biotechnol. Biofuels">
        <title>Integrative visual omics of the white-rot fungus Polyporus brumalis exposes the biotechnological potential of its oxidative enzymes for delignifying raw plant biomass.</title>
        <authorList>
            <person name="Miyauchi S."/>
            <person name="Rancon A."/>
            <person name="Drula E."/>
            <person name="Hage H."/>
            <person name="Chaduli D."/>
            <person name="Favel A."/>
            <person name="Grisel S."/>
            <person name="Henrissat B."/>
            <person name="Herpoel-Gimbert I."/>
            <person name="Ruiz-Duenas F.J."/>
            <person name="Chevret D."/>
            <person name="Hainaut M."/>
            <person name="Lin J."/>
            <person name="Wang M."/>
            <person name="Pangilinan J."/>
            <person name="Lipzen A."/>
            <person name="Lesage-Meessen L."/>
            <person name="Navarro D."/>
            <person name="Riley R."/>
            <person name="Grigoriev I.V."/>
            <person name="Zhou S."/>
            <person name="Raouche S."/>
            <person name="Rosso M.N."/>
        </authorList>
    </citation>
    <scope>NUCLEOTIDE SEQUENCE [LARGE SCALE GENOMIC DNA]</scope>
    <source>
        <strain evidence="2 3">BRFM 1820</strain>
    </source>
</reference>
<organism evidence="2 3">
    <name type="scientific">Lentinus brumalis</name>
    <dbReference type="NCBI Taxonomy" id="2498619"/>
    <lineage>
        <taxon>Eukaryota</taxon>
        <taxon>Fungi</taxon>
        <taxon>Dikarya</taxon>
        <taxon>Basidiomycota</taxon>
        <taxon>Agaricomycotina</taxon>
        <taxon>Agaricomycetes</taxon>
        <taxon>Polyporales</taxon>
        <taxon>Polyporaceae</taxon>
        <taxon>Lentinus</taxon>
    </lineage>
</organism>
<feature type="compositionally biased region" description="Acidic residues" evidence="1">
    <location>
        <begin position="126"/>
        <end position="137"/>
    </location>
</feature>
<keyword evidence="3" id="KW-1185">Reference proteome</keyword>
<dbReference type="Proteomes" id="UP000256964">
    <property type="component" value="Unassembled WGS sequence"/>
</dbReference>
<dbReference type="AlphaFoldDB" id="A0A371DAH9"/>
<feature type="non-terminal residue" evidence="2">
    <location>
        <position position="1"/>
    </location>
</feature>
<proteinExistence type="predicted"/>
<dbReference type="OrthoDB" id="2753930at2759"/>
<dbReference type="EMBL" id="KZ857405">
    <property type="protein sequence ID" value="RDX49537.1"/>
    <property type="molecule type" value="Genomic_DNA"/>
</dbReference>
<sequence>LQLQDNRFSEVQYFFRLNIPGPDGTVEERTLAMLSDYTAIDAEIAHKTHGVLLTCRYQGADSRRVVDAKEITSVVAMIPLPPRLSETALPDFEARYSGRHFVIEKLGFDMMWIGRADDPNNGAGAGEDEDEDEEDET</sequence>
<name>A0A371DAH9_9APHY</name>
<feature type="region of interest" description="Disordered" evidence="1">
    <location>
        <begin position="117"/>
        <end position="137"/>
    </location>
</feature>
<evidence type="ECO:0000256" key="1">
    <source>
        <dbReference type="SAM" id="MobiDB-lite"/>
    </source>
</evidence>
<dbReference type="STRING" id="139420.A0A371DAH9"/>
<gene>
    <name evidence="2" type="ORF">OH76DRAFT_1350853</name>
</gene>
<evidence type="ECO:0000313" key="3">
    <source>
        <dbReference type="Proteomes" id="UP000256964"/>
    </source>
</evidence>